<dbReference type="CDD" id="cd14748">
    <property type="entry name" value="PBP2_UgpB"/>
    <property type="match status" value="1"/>
</dbReference>
<dbReference type="PANTHER" id="PTHR43649:SF31">
    <property type="entry name" value="SN-GLYCEROL-3-PHOSPHATE-BINDING PERIPLASMIC PROTEIN UGPB"/>
    <property type="match status" value="1"/>
</dbReference>
<keyword evidence="3" id="KW-0813">Transport</keyword>
<evidence type="ECO:0000256" key="5">
    <source>
        <dbReference type="SAM" id="SignalP"/>
    </source>
</evidence>
<dbReference type="OrthoDB" id="9795467at2"/>
<accession>A0A239EI33</accession>
<dbReference type="Proteomes" id="UP000198304">
    <property type="component" value="Unassembled WGS sequence"/>
</dbReference>
<evidence type="ECO:0000313" key="6">
    <source>
        <dbReference type="EMBL" id="SNS44315.1"/>
    </source>
</evidence>
<dbReference type="PANTHER" id="PTHR43649">
    <property type="entry name" value="ARABINOSE-BINDING PROTEIN-RELATED"/>
    <property type="match status" value="1"/>
</dbReference>
<dbReference type="InterPro" id="IPR006059">
    <property type="entry name" value="SBP"/>
</dbReference>
<evidence type="ECO:0000256" key="3">
    <source>
        <dbReference type="ARBA" id="ARBA00022448"/>
    </source>
</evidence>
<dbReference type="SUPFAM" id="SSF53850">
    <property type="entry name" value="Periplasmic binding protein-like II"/>
    <property type="match status" value="1"/>
</dbReference>
<proteinExistence type="inferred from homology"/>
<evidence type="ECO:0000313" key="7">
    <source>
        <dbReference type="Proteomes" id="UP000198304"/>
    </source>
</evidence>
<organism evidence="6 7">
    <name type="scientific">Anaerovirgula multivorans</name>
    <dbReference type="NCBI Taxonomy" id="312168"/>
    <lineage>
        <taxon>Bacteria</taxon>
        <taxon>Bacillati</taxon>
        <taxon>Bacillota</taxon>
        <taxon>Clostridia</taxon>
        <taxon>Peptostreptococcales</taxon>
        <taxon>Natronincolaceae</taxon>
        <taxon>Anaerovirgula</taxon>
    </lineage>
</organism>
<keyword evidence="7" id="KW-1185">Reference proteome</keyword>
<dbReference type="InterPro" id="IPR050490">
    <property type="entry name" value="Bact_solute-bd_prot1"/>
</dbReference>
<dbReference type="Pfam" id="PF13416">
    <property type="entry name" value="SBP_bac_8"/>
    <property type="match status" value="1"/>
</dbReference>
<comment type="subcellular location">
    <subcellularLocation>
        <location evidence="1">Cell envelope</location>
    </subcellularLocation>
</comment>
<dbReference type="GO" id="GO:0030313">
    <property type="term" value="C:cell envelope"/>
    <property type="evidence" value="ECO:0007669"/>
    <property type="project" value="UniProtKB-SubCell"/>
</dbReference>
<protein>
    <submittedName>
        <fullName evidence="6">Carbohydrate ABC transporter substrate-binding protein, CUT1 family</fullName>
    </submittedName>
</protein>
<sequence length="429" mass="47454">MFKKTVLSIVLATTMIFTMIGCSSSAGEAGDTAAGENKKVEIEFWYSLGGDTGNFIEAMANEFNNVQDNIKVTATYQGDYYENHAKVMAAIASNTQPDITMVEIASIAAFADAGALEALDEYAAKESAGFLDDYVTGLMSNSYWKNNLYAMPFARSTPLLYLNVDMLKANGLNPAGPKTWDELQEFARTMTKDNVYGFATPIDIWFYEALTFQNGGNILSEDGTQAIFNSKEGVEPIEFWQNMIKEGSMKMPPGEKYNAWDVARQDFVNQNVGMIFTSTGSLKGLLEQSEFEVGTAFLPAKKDFGVPTGGANLVVLSKSSDEKKQAAWEFIKYMTSTENSGLFSKATGYMPVRTSSINSAEMEAFYKEYPQFTVAINQLDYAKRRPMAPGYRELQEIIMKEIQRAVIDDTMSPQDALNTAAEEAQKLLK</sequence>
<evidence type="ECO:0000256" key="4">
    <source>
        <dbReference type="ARBA" id="ARBA00022729"/>
    </source>
</evidence>
<reference evidence="6 7" key="1">
    <citation type="submission" date="2017-06" db="EMBL/GenBank/DDBJ databases">
        <authorList>
            <person name="Kim H.J."/>
            <person name="Triplett B.A."/>
        </authorList>
    </citation>
    <scope>NUCLEOTIDE SEQUENCE [LARGE SCALE GENOMIC DNA]</scope>
    <source>
        <strain evidence="6 7">SCA</strain>
    </source>
</reference>
<comment type="similarity">
    <text evidence="2">Belongs to the bacterial solute-binding protein 1 family.</text>
</comment>
<dbReference type="PROSITE" id="PS51257">
    <property type="entry name" value="PROKAR_LIPOPROTEIN"/>
    <property type="match status" value="1"/>
</dbReference>
<dbReference type="EMBL" id="FZOJ01000010">
    <property type="protein sequence ID" value="SNS44315.1"/>
    <property type="molecule type" value="Genomic_DNA"/>
</dbReference>
<dbReference type="RefSeq" id="WP_089283090.1">
    <property type="nucleotide sequence ID" value="NZ_FZOJ01000010.1"/>
</dbReference>
<keyword evidence="4 5" id="KW-0732">Signal</keyword>
<evidence type="ECO:0000256" key="2">
    <source>
        <dbReference type="ARBA" id="ARBA00008520"/>
    </source>
</evidence>
<gene>
    <name evidence="6" type="ORF">SAMN05446037_101049</name>
</gene>
<dbReference type="AlphaFoldDB" id="A0A239EI33"/>
<dbReference type="Gene3D" id="3.40.190.10">
    <property type="entry name" value="Periplasmic binding protein-like II"/>
    <property type="match status" value="2"/>
</dbReference>
<name>A0A239EI33_9FIRM</name>
<feature type="signal peptide" evidence="5">
    <location>
        <begin position="1"/>
        <end position="26"/>
    </location>
</feature>
<feature type="chain" id="PRO_5013076900" evidence="5">
    <location>
        <begin position="27"/>
        <end position="429"/>
    </location>
</feature>
<evidence type="ECO:0000256" key="1">
    <source>
        <dbReference type="ARBA" id="ARBA00004196"/>
    </source>
</evidence>